<dbReference type="EMBL" id="CM029039">
    <property type="protein sequence ID" value="KAG2647403.1"/>
    <property type="molecule type" value="Genomic_DNA"/>
</dbReference>
<reference evidence="6" key="1">
    <citation type="submission" date="2020-05" db="EMBL/GenBank/DDBJ databases">
        <title>WGS assembly of Panicum virgatum.</title>
        <authorList>
            <person name="Lovell J.T."/>
            <person name="Jenkins J."/>
            <person name="Shu S."/>
            <person name="Juenger T.E."/>
            <person name="Schmutz J."/>
        </authorList>
    </citation>
    <scope>NUCLEOTIDE SEQUENCE</scope>
    <source>
        <strain evidence="6">AP13</strain>
    </source>
</reference>
<keyword evidence="1" id="KW-0479">Metal-binding</keyword>
<protein>
    <recommendedName>
        <fullName evidence="5">AtC3H23-like CCCH zinc finger domain-containing protein</fullName>
    </recommendedName>
</protein>
<evidence type="ECO:0000256" key="3">
    <source>
        <dbReference type="ARBA" id="ARBA00022833"/>
    </source>
</evidence>
<dbReference type="PANTHER" id="PTHR14493:SF146">
    <property type="entry name" value="OS07G0668600 PROTEIN"/>
    <property type="match status" value="1"/>
</dbReference>
<keyword evidence="3" id="KW-0862">Zinc</keyword>
<gene>
    <name evidence="6" type="ORF">PVAP13_2KG571400</name>
</gene>
<name>A0A8T0WRT0_PANVG</name>
<dbReference type="InterPro" id="IPR045234">
    <property type="entry name" value="Unkempt-like"/>
</dbReference>
<evidence type="ECO:0000256" key="4">
    <source>
        <dbReference type="ARBA" id="ARBA00023125"/>
    </source>
</evidence>
<sequence>MDMMMSAAADSRCRGWAAWSGGGADDPTTWYAWAHRGHRLWAAMADAFWVYVYKVQRCPQAGNHDWTACPYAHKGERARRRDPRSFSYLAVTCPAFRESQQQQHLARTGAAPSCVRGLRCRYAHGVFELWLHPARFRTVMCEAGPRCPRRICFFAHFPAQLRAENDPVPLHGLPPLPPRVPRAPAAAAPLSFPRRVDLAMQAMPGKVRLYGGAAAGESSTSPAPAAAAHVVPLQALPPPPPASPDDDKAEVPAVQIHCRRASEDGDYPHFDLIKDMVL</sequence>
<keyword evidence="4" id="KW-0238">DNA-binding</keyword>
<dbReference type="AlphaFoldDB" id="A0A8T0WRT0"/>
<dbReference type="GO" id="GO:0003677">
    <property type="term" value="F:DNA binding"/>
    <property type="evidence" value="ECO:0007669"/>
    <property type="project" value="UniProtKB-KW"/>
</dbReference>
<keyword evidence="2" id="KW-0863">Zinc-finger</keyword>
<dbReference type="InterPro" id="IPR057444">
    <property type="entry name" value="Znf-CCCH_AtC3H23-like"/>
</dbReference>
<evidence type="ECO:0000259" key="5">
    <source>
        <dbReference type="Pfam" id="PF25512"/>
    </source>
</evidence>
<evidence type="ECO:0000256" key="1">
    <source>
        <dbReference type="ARBA" id="ARBA00022723"/>
    </source>
</evidence>
<dbReference type="Proteomes" id="UP000823388">
    <property type="component" value="Chromosome 2K"/>
</dbReference>
<evidence type="ECO:0000256" key="2">
    <source>
        <dbReference type="ARBA" id="ARBA00022771"/>
    </source>
</evidence>
<proteinExistence type="predicted"/>
<accession>A0A8T0WRT0</accession>
<dbReference type="PANTHER" id="PTHR14493">
    <property type="entry name" value="UNKEMPT FAMILY MEMBER"/>
    <property type="match status" value="1"/>
</dbReference>
<dbReference type="Pfam" id="PF25512">
    <property type="entry name" value="zf-CCCH_AtC3H23"/>
    <property type="match status" value="1"/>
</dbReference>
<evidence type="ECO:0000313" key="7">
    <source>
        <dbReference type="Proteomes" id="UP000823388"/>
    </source>
</evidence>
<dbReference type="GO" id="GO:0008270">
    <property type="term" value="F:zinc ion binding"/>
    <property type="evidence" value="ECO:0007669"/>
    <property type="project" value="UniProtKB-KW"/>
</dbReference>
<organism evidence="6 7">
    <name type="scientific">Panicum virgatum</name>
    <name type="common">Blackwell switchgrass</name>
    <dbReference type="NCBI Taxonomy" id="38727"/>
    <lineage>
        <taxon>Eukaryota</taxon>
        <taxon>Viridiplantae</taxon>
        <taxon>Streptophyta</taxon>
        <taxon>Embryophyta</taxon>
        <taxon>Tracheophyta</taxon>
        <taxon>Spermatophyta</taxon>
        <taxon>Magnoliopsida</taxon>
        <taxon>Liliopsida</taxon>
        <taxon>Poales</taxon>
        <taxon>Poaceae</taxon>
        <taxon>PACMAD clade</taxon>
        <taxon>Panicoideae</taxon>
        <taxon>Panicodae</taxon>
        <taxon>Paniceae</taxon>
        <taxon>Panicinae</taxon>
        <taxon>Panicum</taxon>
        <taxon>Panicum sect. Hiantes</taxon>
    </lineage>
</organism>
<evidence type="ECO:0000313" key="6">
    <source>
        <dbReference type="EMBL" id="KAG2647403.1"/>
    </source>
</evidence>
<feature type="domain" description="AtC3H23-like CCCH zinc finger" evidence="5">
    <location>
        <begin position="47"/>
        <end position="80"/>
    </location>
</feature>
<comment type="caution">
    <text evidence="6">The sequence shown here is derived from an EMBL/GenBank/DDBJ whole genome shotgun (WGS) entry which is preliminary data.</text>
</comment>
<keyword evidence="7" id="KW-1185">Reference proteome</keyword>